<sequence length="109" mass="12900">MEYRTLLFRAKRIVSEPLGYLISSTIGSWNPSFFARCKHYSQDDTENFESDEYRENQESSRVKPDSPVNYQTYLQYREMRGNAGARCVAQVETENGPRSDRTEFQRWII</sequence>
<proteinExistence type="predicted"/>
<dbReference type="AlphaFoldDB" id="A0A654EUW2"/>
<evidence type="ECO:0000313" key="4">
    <source>
        <dbReference type="Proteomes" id="UP000426265"/>
    </source>
</evidence>
<name>A0A654EUW2_ARATH</name>
<protein>
    <submittedName>
        <fullName evidence="3">Uncharacterized protein</fullName>
    </submittedName>
</protein>
<accession>A0A5S9WZY3</accession>
<feature type="compositionally biased region" description="Basic and acidic residues" evidence="1">
    <location>
        <begin position="51"/>
        <end position="64"/>
    </location>
</feature>
<reference evidence="3 4" key="1">
    <citation type="submission" date="2019-11" db="EMBL/GenBank/DDBJ databases">
        <authorList>
            <person name="Jiao W.-B."/>
            <person name="Schneeberger K."/>
        </authorList>
    </citation>
    <scope>NUCLEOTIDE SEQUENCE [LARGE SCALE GENOMIC DNA]</scope>
    <source>
        <strain evidence="4">cv. An-1</strain>
        <strain evidence="5">cv. C24</strain>
    </source>
</reference>
<dbReference type="Proteomes" id="UP000434276">
    <property type="component" value="Unassembled WGS sequence"/>
</dbReference>
<dbReference type="Proteomes" id="UP000426265">
    <property type="component" value="Unassembled WGS sequence"/>
</dbReference>
<dbReference type="EMBL" id="CACSHJ010000088">
    <property type="protein sequence ID" value="CAA0368599.1"/>
    <property type="molecule type" value="Genomic_DNA"/>
</dbReference>
<dbReference type="EMBL" id="CACRSJ010000105">
    <property type="protein sequence ID" value="VYS53069.1"/>
    <property type="molecule type" value="Genomic_DNA"/>
</dbReference>
<evidence type="ECO:0000313" key="5">
    <source>
        <dbReference type="Proteomes" id="UP000434276"/>
    </source>
</evidence>
<gene>
    <name evidence="3" type="ORF">AN1_LOCUS8530</name>
    <name evidence="2" type="ORF">C24_LOCUS8380</name>
</gene>
<accession>A0A654EUW2</accession>
<evidence type="ECO:0000313" key="3">
    <source>
        <dbReference type="EMBL" id="VYS53069.1"/>
    </source>
</evidence>
<evidence type="ECO:0000313" key="2">
    <source>
        <dbReference type="EMBL" id="CAA0368599.1"/>
    </source>
</evidence>
<evidence type="ECO:0000256" key="1">
    <source>
        <dbReference type="SAM" id="MobiDB-lite"/>
    </source>
</evidence>
<organism evidence="3 4">
    <name type="scientific">Arabidopsis thaliana</name>
    <name type="common">Mouse-ear cress</name>
    <dbReference type="NCBI Taxonomy" id="3702"/>
    <lineage>
        <taxon>Eukaryota</taxon>
        <taxon>Viridiplantae</taxon>
        <taxon>Streptophyta</taxon>
        <taxon>Embryophyta</taxon>
        <taxon>Tracheophyta</taxon>
        <taxon>Spermatophyta</taxon>
        <taxon>Magnoliopsida</taxon>
        <taxon>eudicotyledons</taxon>
        <taxon>Gunneridae</taxon>
        <taxon>Pentapetalae</taxon>
        <taxon>rosids</taxon>
        <taxon>malvids</taxon>
        <taxon>Brassicales</taxon>
        <taxon>Brassicaceae</taxon>
        <taxon>Camelineae</taxon>
        <taxon>Arabidopsis</taxon>
    </lineage>
</organism>
<feature type="region of interest" description="Disordered" evidence="1">
    <location>
        <begin position="45"/>
        <end position="66"/>
    </location>
</feature>